<evidence type="ECO:0000259" key="3">
    <source>
        <dbReference type="SMART" id="SM00822"/>
    </source>
</evidence>
<dbReference type="PRINTS" id="PR00081">
    <property type="entry name" value="GDHRDH"/>
</dbReference>
<dbReference type="Gene3D" id="3.40.50.720">
    <property type="entry name" value="NAD(P)-binding Rossmann-like Domain"/>
    <property type="match status" value="1"/>
</dbReference>
<dbReference type="InterPro" id="IPR002347">
    <property type="entry name" value="SDR_fam"/>
</dbReference>
<keyword evidence="2" id="KW-0560">Oxidoreductase</keyword>
<reference evidence="4 5" key="1">
    <citation type="submission" date="2018-06" db="EMBL/GenBank/DDBJ databases">
        <title>Paenibacillus montanisoli sp. nov., isolated from mountain area soil.</title>
        <authorList>
            <person name="Wu M."/>
        </authorList>
    </citation>
    <scope>NUCLEOTIDE SEQUENCE [LARGE SCALE GENOMIC DNA]</scope>
    <source>
        <strain evidence="4 5">RA17</strain>
    </source>
</reference>
<sequence>MTISKAQARLDGKVALITGAGSGIGRAAALRLAAEGARIAVVDLKEDRVLDVKKRIEEAGGEAIAVEADIAKPEDVERAVKGAEDAWDRLDIVFANAGVNGTLAPIESMTPEDWTKTLDINLKGTFLSVKYAIPLLKKNGGSVIITSSINGNRVFSNIGMSAYSTSKAGQVAFMQMAALELAQYGIRVNAICPGAIKTNIGQNTHPVPELEKVQITVEYPDGDQPLEGGPGRAAQVGDLVLFLASDASKHITGTPIYIDGAESLLHG</sequence>
<dbReference type="PRINTS" id="PR00080">
    <property type="entry name" value="SDRFAMILY"/>
</dbReference>
<evidence type="ECO:0000256" key="2">
    <source>
        <dbReference type="ARBA" id="ARBA00023002"/>
    </source>
</evidence>
<dbReference type="SMART" id="SM00822">
    <property type="entry name" value="PKS_KR"/>
    <property type="match status" value="1"/>
</dbReference>
<comment type="similarity">
    <text evidence="1">Belongs to the short-chain dehydrogenases/reductases (SDR) family.</text>
</comment>
<dbReference type="Proteomes" id="UP000249260">
    <property type="component" value="Unassembled WGS sequence"/>
</dbReference>
<name>A0A328U1L5_9BACL</name>
<keyword evidence="5" id="KW-1185">Reference proteome</keyword>
<dbReference type="OrthoDB" id="9803333at2"/>
<evidence type="ECO:0000313" key="4">
    <source>
        <dbReference type="EMBL" id="RAP75952.1"/>
    </source>
</evidence>
<feature type="domain" description="Ketoreductase" evidence="3">
    <location>
        <begin position="13"/>
        <end position="194"/>
    </location>
</feature>
<protein>
    <submittedName>
        <fullName evidence="4">3-oxoacyl-[acyl-carrier-protein] reductase</fullName>
    </submittedName>
</protein>
<dbReference type="AlphaFoldDB" id="A0A328U1L5"/>
<dbReference type="FunFam" id="3.40.50.720:FF:000084">
    <property type="entry name" value="Short-chain dehydrogenase reductase"/>
    <property type="match status" value="1"/>
</dbReference>
<dbReference type="InterPro" id="IPR057326">
    <property type="entry name" value="KR_dom"/>
</dbReference>
<dbReference type="Pfam" id="PF13561">
    <property type="entry name" value="adh_short_C2"/>
    <property type="match status" value="1"/>
</dbReference>
<dbReference type="EMBL" id="QLUW01000002">
    <property type="protein sequence ID" value="RAP75952.1"/>
    <property type="molecule type" value="Genomic_DNA"/>
</dbReference>
<dbReference type="CDD" id="cd05233">
    <property type="entry name" value="SDR_c"/>
    <property type="match status" value="1"/>
</dbReference>
<dbReference type="PANTHER" id="PTHR42760:SF40">
    <property type="entry name" value="3-OXOACYL-[ACYL-CARRIER-PROTEIN] REDUCTASE, CHLOROPLASTIC"/>
    <property type="match status" value="1"/>
</dbReference>
<organism evidence="4 5">
    <name type="scientific">Paenibacillus montanisoli</name>
    <dbReference type="NCBI Taxonomy" id="2081970"/>
    <lineage>
        <taxon>Bacteria</taxon>
        <taxon>Bacillati</taxon>
        <taxon>Bacillota</taxon>
        <taxon>Bacilli</taxon>
        <taxon>Bacillales</taxon>
        <taxon>Paenibacillaceae</taxon>
        <taxon>Paenibacillus</taxon>
    </lineage>
</organism>
<evidence type="ECO:0000313" key="5">
    <source>
        <dbReference type="Proteomes" id="UP000249260"/>
    </source>
</evidence>
<dbReference type="PANTHER" id="PTHR42760">
    <property type="entry name" value="SHORT-CHAIN DEHYDROGENASES/REDUCTASES FAMILY MEMBER"/>
    <property type="match status" value="1"/>
</dbReference>
<gene>
    <name evidence="4" type="ORF">DL346_11015</name>
</gene>
<dbReference type="RefSeq" id="WP_112882177.1">
    <property type="nucleotide sequence ID" value="NZ_QLUW01000002.1"/>
</dbReference>
<dbReference type="GO" id="GO:0008206">
    <property type="term" value="P:bile acid metabolic process"/>
    <property type="evidence" value="ECO:0007669"/>
    <property type="project" value="UniProtKB-ARBA"/>
</dbReference>
<comment type="caution">
    <text evidence="4">The sequence shown here is derived from an EMBL/GenBank/DDBJ whole genome shotgun (WGS) entry which is preliminary data.</text>
</comment>
<proteinExistence type="inferred from homology"/>
<dbReference type="InterPro" id="IPR036291">
    <property type="entry name" value="NAD(P)-bd_dom_sf"/>
</dbReference>
<accession>A0A328U1L5</accession>
<dbReference type="GO" id="GO:0030497">
    <property type="term" value="P:fatty acid elongation"/>
    <property type="evidence" value="ECO:0007669"/>
    <property type="project" value="TreeGrafter"/>
</dbReference>
<dbReference type="NCBIfam" id="NF004203">
    <property type="entry name" value="PRK05653.2-4"/>
    <property type="match status" value="1"/>
</dbReference>
<dbReference type="GO" id="GO:0016616">
    <property type="term" value="F:oxidoreductase activity, acting on the CH-OH group of donors, NAD or NADP as acceptor"/>
    <property type="evidence" value="ECO:0007669"/>
    <property type="project" value="UniProtKB-ARBA"/>
</dbReference>
<evidence type="ECO:0000256" key="1">
    <source>
        <dbReference type="ARBA" id="ARBA00006484"/>
    </source>
</evidence>
<dbReference type="SUPFAM" id="SSF51735">
    <property type="entry name" value="NAD(P)-binding Rossmann-fold domains"/>
    <property type="match status" value="1"/>
</dbReference>